<dbReference type="SUPFAM" id="SSF51735">
    <property type="entry name" value="NAD(P)-binding Rossmann-fold domains"/>
    <property type="match status" value="1"/>
</dbReference>
<dbReference type="GO" id="GO:0006813">
    <property type="term" value="P:potassium ion transport"/>
    <property type="evidence" value="ECO:0007669"/>
    <property type="project" value="InterPro"/>
</dbReference>
<dbReference type="RefSeq" id="WP_034528780.1">
    <property type="nucleotide sequence ID" value="NZ_BBJM01000026.1"/>
</dbReference>
<dbReference type="Gene3D" id="3.30.70.1450">
    <property type="entry name" value="Regulator of K+ conductance, C-terminal domain"/>
    <property type="match status" value="1"/>
</dbReference>
<dbReference type="Pfam" id="PF02254">
    <property type="entry name" value="TrkA_N"/>
    <property type="match status" value="1"/>
</dbReference>
<feature type="domain" description="RCK N-terminal" evidence="1">
    <location>
        <begin position="7"/>
        <end position="124"/>
    </location>
</feature>
<dbReference type="Gene3D" id="3.40.50.720">
    <property type="entry name" value="NAD(P)-binding Rossmann-like Domain"/>
    <property type="match status" value="1"/>
</dbReference>
<reference evidence="3" key="1">
    <citation type="journal article" date="2014" name="Genome Announc.">
        <title>Draft Genome Sequence of Lactobacillus oryzae Strain SG293T.</title>
        <authorList>
            <person name="Tanizawa Y."/>
            <person name="Fujisawa T."/>
            <person name="Mochizuki T."/>
            <person name="Kaminuma E."/>
            <person name="Nakamura Y."/>
            <person name="Tohno M."/>
        </authorList>
    </citation>
    <scope>NUCLEOTIDE SEQUENCE [LARGE SCALE GENOMIC DNA]</scope>
    <source>
        <strain evidence="3">SG293</strain>
    </source>
</reference>
<keyword evidence="4" id="KW-1185">Reference proteome</keyword>
<dbReference type="eggNOG" id="COG0569">
    <property type="taxonomic scope" value="Bacteria"/>
</dbReference>
<dbReference type="PANTHER" id="PTHR43833">
    <property type="entry name" value="POTASSIUM CHANNEL PROTEIN 2-RELATED-RELATED"/>
    <property type="match status" value="1"/>
</dbReference>
<name>A0A081BJY9_9LACO</name>
<dbReference type="STRING" id="1291743.LOSG293_260200"/>
<dbReference type="InterPro" id="IPR036721">
    <property type="entry name" value="RCK_C_sf"/>
</dbReference>
<evidence type="ECO:0000259" key="1">
    <source>
        <dbReference type="PROSITE" id="PS51201"/>
    </source>
</evidence>
<dbReference type="OrthoDB" id="9776294at2"/>
<gene>
    <name evidence="3" type="primary">trkA</name>
    <name evidence="3" type="ORF">LOSG293_260200</name>
</gene>
<dbReference type="PROSITE" id="PS51201">
    <property type="entry name" value="RCK_N"/>
    <property type="match status" value="1"/>
</dbReference>
<dbReference type="InterPro" id="IPR006037">
    <property type="entry name" value="RCK_C"/>
</dbReference>
<dbReference type="InterPro" id="IPR036291">
    <property type="entry name" value="NAD(P)-bd_dom_sf"/>
</dbReference>
<dbReference type="EMBL" id="BBJM01000026">
    <property type="protein sequence ID" value="GAK48357.1"/>
    <property type="molecule type" value="Genomic_DNA"/>
</dbReference>
<evidence type="ECO:0000313" key="4">
    <source>
        <dbReference type="Proteomes" id="UP000028700"/>
    </source>
</evidence>
<dbReference type="Proteomes" id="UP000028700">
    <property type="component" value="Unassembled WGS sequence"/>
</dbReference>
<dbReference type="InterPro" id="IPR050721">
    <property type="entry name" value="Trk_Ktr_HKT_K-transport"/>
</dbReference>
<comment type="caution">
    <text evidence="3">The sequence shown here is derived from an EMBL/GenBank/DDBJ whole genome shotgun (WGS) entry which is preliminary data.</text>
</comment>
<proteinExistence type="predicted"/>
<dbReference type="InterPro" id="IPR003148">
    <property type="entry name" value="RCK_N"/>
</dbReference>
<dbReference type="AlphaFoldDB" id="A0A081BJY9"/>
<feature type="domain" description="RCK C-terminal" evidence="2">
    <location>
        <begin position="141"/>
        <end position="224"/>
    </location>
</feature>
<dbReference type="PANTHER" id="PTHR43833:SF7">
    <property type="entry name" value="KTR SYSTEM POTASSIUM UPTAKE PROTEIN C"/>
    <property type="match status" value="1"/>
</dbReference>
<accession>A0A081BJY9</accession>
<dbReference type="GO" id="GO:0008324">
    <property type="term" value="F:monoatomic cation transmembrane transporter activity"/>
    <property type="evidence" value="ECO:0007669"/>
    <property type="project" value="InterPro"/>
</dbReference>
<evidence type="ECO:0000313" key="3">
    <source>
        <dbReference type="EMBL" id="GAK48357.1"/>
    </source>
</evidence>
<dbReference type="Pfam" id="PF02080">
    <property type="entry name" value="TrkA_C"/>
    <property type="match status" value="1"/>
</dbReference>
<evidence type="ECO:0000259" key="2">
    <source>
        <dbReference type="PROSITE" id="PS51202"/>
    </source>
</evidence>
<dbReference type="SUPFAM" id="SSF116726">
    <property type="entry name" value="TrkA C-terminal domain-like"/>
    <property type="match status" value="1"/>
</dbReference>
<sequence>MVKYHGKQNFAVIGLGQFGGSICRTLVESGQEVLAIDNDEQIVSDFMNIATRAVVADAEDEETLKSLSLGNFDCVFISIGEHIQASIMATIIVKELGAKSIICKAETTSHARVLEKIGANKIIQPEKDMGRRVALQTLSPNIVNYLALNNQVSLAEVKIINKKFIGKSLAELAIREKFGITVIAISRNDNVDVSPMPSEVILAGDTLAVVGATEQVTKFNKATD</sequence>
<organism evidence="3 4">
    <name type="scientific">Secundilactobacillus oryzae JCM 18671</name>
    <dbReference type="NCBI Taxonomy" id="1291743"/>
    <lineage>
        <taxon>Bacteria</taxon>
        <taxon>Bacillati</taxon>
        <taxon>Bacillota</taxon>
        <taxon>Bacilli</taxon>
        <taxon>Lactobacillales</taxon>
        <taxon>Lactobacillaceae</taxon>
        <taxon>Secundilactobacillus</taxon>
    </lineage>
</organism>
<protein>
    <submittedName>
        <fullName evidence="3">Trk system potassium uptake protein TrkA</fullName>
    </submittedName>
</protein>
<dbReference type="PROSITE" id="PS51202">
    <property type="entry name" value="RCK_C"/>
    <property type="match status" value="1"/>
</dbReference>